<keyword evidence="3" id="KW-1185">Reference proteome</keyword>
<organism evidence="2 3">
    <name type="scientific">Pleurodeles waltl</name>
    <name type="common">Iberian ribbed newt</name>
    <dbReference type="NCBI Taxonomy" id="8319"/>
    <lineage>
        <taxon>Eukaryota</taxon>
        <taxon>Metazoa</taxon>
        <taxon>Chordata</taxon>
        <taxon>Craniata</taxon>
        <taxon>Vertebrata</taxon>
        <taxon>Euteleostomi</taxon>
        <taxon>Amphibia</taxon>
        <taxon>Batrachia</taxon>
        <taxon>Caudata</taxon>
        <taxon>Salamandroidea</taxon>
        <taxon>Salamandridae</taxon>
        <taxon>Pleurodelinae</taxon>
        <taxon>Pleurodeles</taxon>
    </lineage>
</organism>
<feature type="region of interest" description="Disordered" evidence="1">
    <location>
        <begin position="1"/>
        <end position="24"/>
    </location>
</feature>
<accession>A0AAV7UG52</accession>
<evidence type="ECO:0008006" key="4">
    <source>
        <dbReference type="Google" id="ProtNLM"/>
    </source>
</evidence>
<evidence type="ECO:0000256" key="1">
    <source>
        <dbReference type="SAM" id="MobiDB-lite"/>
    </source>
</evidence>
<name>A0AAV7UG52_PLEWA</name>
<feature type="compositionally biased region" description="Basic residues" evidence="1">
    <location>
        <begin position="1"/>
        <end position="13"/>
    </location>
</feature>
<proteinExistence type="predicted"/>
<protein>
    <recommendedName>
        <fullName evidence="4">Reverse transcriptase domain-containing protein</fullName>
    </recommendedName>
</protein>
<dbReference type="AlphaFoldDB" id="A0AAV7UG52"/>
<evidence type="ECO:0000313" key="2">
    <source>
        <dbReference type="EMBL" id="KAJ1187536.1"/>
    </source>
</evidence>
<dbReference type="Proteomes" id="UP001066276">
    <property type="component" value="Chromosome 3_1"/>
</dbReference>
<sequence length="259" mass="28870">MRKHGAHCNRYRQKSSERPSTLAPGELAVCNNDNMVSVAVDAREPNSCGEARLRKGVYVLDVSVGMDIEAPAGQRASSQRGRRVKAPTPLNLERLQFWLAQYDHKEEAELLLDGFTCGLQLGYMGPTQRCWVENLKSMGGPKQMVREKLRKDVREGYMAGPFTDWLMQNLIVSPIGMVSKKEDGQFCLIQHLSRPEGTSVDKCIPEERTAVSYASVDVAIALVEEVRLGALMAKGDMKSAFRLLPVHPDELLGMQFKGY</sequence>
<gene>
    <name evidence="2" type="ORF">NDU88_004311</name>
</gene>
<reference evidence="2" key="1">
    <citation type="journal article" date="2022" name="bioRxiv">
        <title>Sequencing and chromosome-scale assembly of the giantPleurodeles waltlgenome.</title>
        <authorList>
            <person name="Brown T."/>
            <person name="Elewa A."/>
            <person name="Iarovenko S."/>
            <person name="Subramanian E."/>
            <person name="Araus A.J."/>
            <person name="Petzold A."/>
            <person name="Susuki M."/>
            <person name="Suzuki K.-i.T."/>
            <person name="Hayashi T."/>
            <person name="Toyoda A."/>
            <person name="Oliveira C."/>
            <person name="Osipova E."/>
            <person name="Leigh N.D."/>
            <person name="Simon A."/>
            <person name="Yun M.H."/>
        </authorList>
    </citation>
    <scope>NUCLEOTIDE SEQUENCE</scope>
    <source>
        <strain evidence="2">20211129_DDA</strain>
        <tissue evidence="2">Liver</tissue>
    </source>
</reference>
<comment type="caution">
    <text evidence="2">The sequence shown here is derived from an EMBL/GenBank/DDBJ whole genome shotgun (WGS) entry which is preliminary data.</text>
</comment>
<evidence type="ECO:0000313" key="3">
    <source>
        <dbReference type="Proteomes" id="UP001066276"/>
    </source>
</evidence>
<dbReference type="EMBL" id="JANPWB010000005">
    <property type="protein sequence ID" value="KAJ1187536.1"/>
    <property type="molecule type" value="Genomic_DNA"/>
</dbReference>